<feature type="region of interest" description="Disordered" evidence="5">
    <location>
        <begin position="67"/>
        <end position="87"/>
    </location>
</feature>
<feature type="transmembrane region" description="Helical" evidence="6">
    <location>
        <begin position="228"/>
        <end position="247"/>
    </location>
</feature>
<evidence type="ECO:0000256" key="3">
    <source>
        <dbReference type="ARBA" id="ARBA00022989"/>
    </source>
</evidence>
<evidence type="ECO:0000256" key="1">
    <source>
        <dbReference type="ARBA" id="ARBA00004141"/>
    </source>
</evidence>
<feature type="compositionally biased region" description="Basic and acidic residues" evidence="5">
    <location>
        <begin position="20"/>
        <end position="31"/>
    </location>
</feature>
<comment type="caution">
    <text evidence="8">The sequence shown here is derived from an EMBL/GenBank/DDBJ whole genome shotgun (WGS) entry which is preliminary data.</text>
</comment>
<evidence type="ECO:0000256" key="5">
    <source>
        <dbReference type="SAM" id="MobiDB-lite"/>
    </source>
</evidence>
<feature type="transmembrane region" description="Helical" evidence="6">
    <location>
        <begin position="173"/>
        <end position="192"/>
    </location>
</feature>
<sequence>MSNSAPTNVHFPSSAGNVKEPIRSGHDNLGATKDDGDVLSVIVPRDPILGAETISISPVRNCGIVLDQEKSKQPNTDNKTVKKSTTQTGKEGWRKFGGIIFGVLSSLCFSLTLLLAKVLREQYDYHPICVTIWRYVGILAPAIPISIYYHFCTSEPVFDSVWPMSNVKNLKHCLAYVLQGISGCSSIIFRFYSLEYITLADASVVSFSSPVLVAILAHFCLGEKCSVVSICVAILTVLGVMVIARPPLLTSGTPDDAKVWIGVLLAVVSLACGSALLILMRNIRQTHFSLMLLVGGGWGVGQSGAMGWALDVLKVPDTIWVWSLLGCLGLMTFLGQIGIIMALKYENAGPVAVIRSSEVLFAYLWQLQFFSIYPDVYS</sequence>
<dbReference type="EMBL" id="LNIX01000010">
    <property type="protein sequence ID" value="OXA49161.1"/>
    <property type="molecule type" value="Genomic_DNA"/>
</dbReference>
<accession>A0A226DWU1</accession>
<feature type="transmembrane region" description="Helical" evidence="6">
    <location>
        <begin position="319"/>
        <end position="343"/>
    </location>
</feature>
<feature type="transmembrane region" description="Helical" evidence="6">
    <location>
        <begin position="132"/>
        <end position="152"/>
    </location>
</feature>
<keyword evidence="3 6" id="KW-1133">Transmembrane helix</keyword>
<dbReference type="GO" id="GO:0016020">
    <property type="term" value="C:membrane"/>
    <property type="evidence" value="ECO:0007669"/>
    <property type="project" value="UniProtKB-SubCell"/>
</dbReference>
<dbReference type="Pfam" id="PF00892">
    <property type="entry name" value="EamA"/>
    <property type="match status" value="1"/>
</dbReference>
<dbReference type="AlphaFoldDB" id="A0A226DWU1"/>
<feature type="region of interest" description="Disordered" evidence="5">
    <location>
        <begin position="1"/>
        <end position="31"/>
    </location>
</feature>
<reference evidence="8 9" key="1">
    <citation type="submission" date="2015-12" db="EMBL/GenBank/DDBJ databases">
        <title>The genome of Folsomia candida.</title>
        <authorList>
            <person name="Faddeeva A."/>
            <person name="Derks M.F."/>
            <person name="Anvar Y."/>
            <person name="Smit S."/>
            <person name="Van Straalen N."/>
            <person name="Roelofs D."/>
        </authorList>
    </citation>
    <scope>NUCLEOTIDE SEQUENCE [LARGE SCALE GENOMIC DNA]</scope>
    <source>
        <strain evidence="8 9">VU population</strain>
        <tissue evidence="8">Whole body</tissue>
    </source>
</reference>
<dbReference type="InterPro" id="IPR000620">
    <property type="entry name" value="EamA_dom"/>
</dbReference>
<feature type="transmembrane region" description="Helical" evidence="6">
    <location>
        <begin position="259"/>
        <end position="279"/>
    </location>
</feature>
<dbReference type="PANTHER" id="PTHR22911:SF6">
    <property type="entry name" value="SOLUTE CARRIER FAMILY 35 MEMBER G1"/>
    <property type="match status" value="1"/>
</dbReference>
<evidence type="ECO:0000313" key="9">
    <source>
        <dbReference type="Proteomes" id="UP000198287"/>
    </source>
</evidence>
<dbReference type="OMA" id="PICVTIW"/>
<evidence type="ECO:0000256" key="4">
    <source>
        <dbReference type="ARBA" id="ARBA00023136"/>
    </source>
</evidence>
<evidence type="ECO:0000256" key="6">
    <source>
        <dbReference type="SAM" id="Phobius"/>
    </source>
</evidence>
<feature type="domain" description="EamA" evidence="7">
    <location>
        <begin position="98"/>
        <end position="244"/>
    </location>
</feature>
<dbReference type="SUPFAM" id="SSF103481">
    <property type="entry name" value="Multidrug resistance efflux transporter EmrE"/>
    <property type="match status" value="1"/>
</dbReference>
<proteinExistence type="predicted"/>
<dbReference type="InterPro" id="IPR037185">
    <property type="entry name" value="EmrE-like"/>
</dbReference>
<evidence type="ECO:0000313" key="8">
    <source>
        <dbReference type="EMBL" id="OXA49161.1"/>
    </source>
</evidence>
<feature type="transmembrane region" description="Helical" evidence="6">
    <location>
        <begin position="96"/>
        <end position="120"/>
    </location>
</feature>
<feature type="compositionally biased region" description="Polar residues" evidence="5">
    <location>
        <begin position="1"/>
        <end position="16"/>
    </location>
</feature>
<keyword evidence="4 6" id="KW-0472">Membrane</keyword>
<keyword evidence="2 6" id="KW-0812">Transmembrane</keyword>
<dbReference type="OrthoDB" id="306876at2759"/>
<feature type="compositionally biased region" description="Polar residues" evidence="5">
    <location>
        <begin position="73"/>
        <end position="87"/>
    </location>
</feature>
<comment type="subcellular location">
    <subcellularLocation>
        <location evidence="1">Membrane</location>
        <topology evidence="1">Multi-pass membrane protein</topology>
    </subcellularLocation>
</comment>
<evidence type="ECO:0000259" key="7">
    <source>
        <dbReference type="Pfam" id="PF00892"/>
    </source>
</evidence>
<name>A0A226DWU1_FOLCA</name>
<gene>
    <name evidence="8" type="ORF">Fcan01_15628</name>
</gene>
<keyword evidence="9" id="KW-1185">Reference proteome</keyword>
<organism evidence="8 9">
    <name type="scientific">Folsomia candida</name>
    <name type="common">Springtail</name>
    <dbReference type="NCBI Taxonomy" id="158441"/>
    <lineage>
        <taxon>Eukaryota</taxon>
        <taxon>Metazoa</taxon>
        <taxon>Ecdysozoa</taxon>
        <taxon>Arthropoda</taxon>
        <taxon>Hexapoda</taxon>
        <taxon>Collembola</taxon>
        <taxon>Entomobryomorpha</taxon>
        <taxon>Isotomoidea</taxon>
        <taxon>Isotomidae</taxon>
        <taxon>Proisotominae</taxon>
        <taxon>Folsomia</taxon>
    </lineage>
</organism>
<dbReference type="Proteomes" id="UP000198287">
    <property type="component" value="Unassembled WGS sequence"/>
</dbReference>
<dbReference type="PANTHER" id="PTHR22911">
    <property type="entry name" value="ACYL-MALONYL CONDENSING ENZYME-RELATED"/>
    <property type="match status" value="1"/>
</dbReference>
<protein>
    <recommendedName>
        <fullName evidence="7">EamA domain-containing protein</fullName>
    </recommendedName>
</protein>
<evidence type="ECO:0000256" key="2">
    <source>
        <dbReference type="ARBA" id="ARBA00022692"/>
    </source>
</evidence>
<feature type="transmembrane region" description="Helical" evidence="6">
    <location>
        <begin position="291"/>
        <end position="313"/>
    </location>
</feature>
<feature type="transmembrane region" description="Helical" evidence="6">
    <location>
        <begin position="204"/>
        <end position="221"/>
    </location>
</feature>